<dbReference type="InterPro" id="IPR005546">
    <property type="entry name" value="Autotransporte_beta"/>
</dbReference>
<dbReference type="OrthoDB" id="6053567at2"/>
<dbReference type="InterPro" id="IPR036709">
    <property type="entry name" value="Autotransporte_beta_dom_sf"/>
</dbReference>
<evidence type="ECO:0000313" key="2">
    <source>
        <dbReference type="EMBL" id="OHT19273.1"/>
    </source>
</evidence>
<dbReference type="Pfam" id="PF03797">
    <property type="entry name" value="Autotransporter"/>
    <property type="match status" value="1"/>
</dbReference>
<accession>A0A1S1HDG2</accession>
<evidence type="ECO:0000313" key="3">
    <source>
        <dbReference type="Proteomes" id="UP000179467"/>
    </source>
</evidence>
<dbReference type="PANTHER" id="PTHR35037:SF3">
    <property type="entry name" value="C-TERMINAL REGION OF AIDA-LIKE PROTEIN"/>
    <property type="match status" value="1"/>
</dbReference>
<feature type="domain" description="Autotransporter" evidence="1">
    <location>
        <begin position="32"/>
        <end position="315"/>
    </location>
</feature>
<gene>
    <name evidence="2" type="ORF">BHE75_01258</name>
</gene>
<dbReference type="PANTHER" id="PTHR35037">
    <property type="entry name" value="C-TERMINAL REGION OF AIDA-LIKE PROTEIN"/>
    <property type="match status" value="1"/>
</dbReference>
<dbReference type="GO" id="GO:0019867">
    <property type="term" value="C:outer membrane"/>
    <property type="evidence" value="ECO:0007669"/>
    <property type="project" value="InterPro"/>
</dbReference>
<proteinExistence type="predicted"/>
<evidence type="ECO:0000259" key="1">
    <source>
        <dbReference type="PROSITE" id="PS51208"/>
    </source>
</evidence>
<comment type="caution">
    <text evidence="2">The sequence shown here is derived from an EMBL/GenBank/DDBJ whole genome shotgun (WGS) entry which is preliminary data.</text>
</comment>
<dbReference type="Gene3D" id="2.40.128.130">
    <property type="entry name" value="Autotransporter beta-domain"/>
    <property type="match status" value="1"/>
</dbReference>
<protein>
    <submittedName>
        <fullName evidence="2">Putative autotransporter</fullName>
    </submittedName>
</protein>
<organism evidence="2 3">
    <name type="scientific">Edaphosphingomonas haloaromaticamans</name>
    <dbReference type="NCBI Taxonomy" id="653954"/>
    <lineage>
        <taxon>Bacteria</taxon>
        <taxon>Pseudomonadati</taxon>
        <taxon>Pseudomonadota</taxon>
        <taxon>Alphaproteobacteria</taxon>
        <taxon>Sphingomonadales</taxon>
        <taxon>Rhizorhabdaceae</taxon>
        <taxon>Edaphosphingomonas</taxon>
    </lineage>
</organism>
<keyword evidence="3" id="KW-1185">Reference proteome</keyword>
<dbReference type="SMART" id="SM00869">
    <property type="entry name" value="Autotransporter"/>
    <property type="match status" value="1"/>
</dbReference>
<dbReference type="EMBL" id="MIPT01000001">
    <property type="protein sequence ID" value="OHT19273.1"/>
    <property type="molecule type" value="Genomic_DNA"/>
</dbReference>
<reference evidence="2 3" key="1">
    <citation type="submission" date="2016-09" db="EMBL/GenBank/DDBJ databases">
        <title>Metabolic pathway, cell adaptation mechanisms and a novel monoxygenase revealed through proteogenomic-transcription analysis of a Sphingomonas haloaromaticamans strain degrading the fungicide ortho-phenylphenol.</title>
        <authorList>
            <person name="Perruchon C."/>
            <person name="Papadopoulou E.S."/>
            <person name="Rousidou C."/>
            <person name="Vasileiadis S."/>
            <person name="Tanou G."/>
            <person name="Amoutzias G."/>
            <person name="Molassiotis A."/>
            <person name="Karpouzas D.G."/>
        </authorList>
    </citation>
    <scope>NUCLEOTIDE SEQUENCE [LARGE SCALE GENOMIC DNA]</scope>
    <source>
        <strain evidence="2 3">P3</strain>
    </source>
</reference>
<name>A0A1S1HDG2_9SPHN</name>
<dbReference type="InterPro" id="IPR051551">
    <property type="entry name" value="Autotransporter_adhesion"/>
</dbReference>
<dbReference type="Proteomes" id="UP000179467">
    <property type="component" value="Unassembled WGS sequence"/>
</dbReference>
<dbReference type="AlphaFoldDB" id="A0A1S1HDG2"/>
<dbReference type="NCBIfam" id="TIGR01414">
    <property type="entry name" value="autotrans_barl"/>
    <property type="match status" value="1"/>
</dbReference>
<dbReference type="PROSITE" id="PS51208">
    <property type="entry name" value="AUTOTRANSPORTER"/>
    <property type="match status" value="1"/>
</dbReference>
<dbReference type="InterPro" id="IPR006315">
    <property type="entry name" value="OM_autotransptr_brl_dom"/>
</dbReference>
<sequence length="315" mass="35311">MMAIYGRQILDTLHERVGEEEQIRGNPALADSDKWANGLWGRVILRHGKSDGDPLGVYGDGPSYKSDLAAFQIGFDVYREQQKRDDGTEADRDHAGILATYGTMDADVDHNLLEQRFRAGKVKMTNYSIGAYWTHFEPDGAYLDAVVQATWYNMKLRSLRLPAIKTDGFGFAASLEGGYPIRFDEDWRLEPQAQLIYQALSIDSFDDPGAHVRFHDLDSLTGRIGLRLANSGDLQGWLRGNIWHEFLGNSKTEFSSADGFVPFRSDPPVTWWQIGLGTSLLVDPKLTIFGQGSYESAFDGDSHAWQGKIGVRINW</sequence>
<dbReference type="SUPFAM" id="SSF103515">
    <property type="entry name" value="Autotransporter"/>
    <property type="match status" value="1"/>
</dbReference>